<evidence type="ECO:0008006" key="5">
    <source>
        <dbReference type="Google" id="ProtNLM"/>
    </source>
</evidence>
<evidence type="ECO:0000313" key="4">
    <source>
        <dbReference type="Proteomes" id="UP000546642"/>
    </source>
</evidence>
<comment type="caution">
    <text evidence="3">The sequence shown here is derived from an EMBL/GenBank/DDBJ whole genome shotgun (WGS) entry which is preliminary data.</text>
</comment>
<keyword evidence="2" id="KW-0812">Transmembrane</keyword>
<dbReference type="Proteomes" id="UP000546642">
    <property type="component" value="Unassembled WGS sequence"/>
</dbReference>
<dbReference type="InterPro" id="IPR025498">
    <property type="entry name" value="DUF4389"/>
</dbReference>
<accession>A0A7W9YFW9</accession>
<feature type="region of interest" description="Disordered" evidence="1">
    <location>
        <begin position="227"/>
        <end position="265"/>
    </location>
</feature>
<feature type="transmembrane region" description="Helical" evidence="2">
    <location>
        <begin position="124"/>
        <end position="145"/>
    </location>
</feature>
<feature type="transmembrane region" description="Helical" evidence="2">
    <location>
        <begin position="31"/>
        <end position="57"/>
    </location>
</feature>
<proteinExistence type="predicted"/>
<dbReference type="EMBL" id="JACHDS010000001">
    <property type="protein sequence ID" value="MBB6171429.1"/>
    <property type="molecule type" value="Genomic_DNA"/>
</dbReference>
<dbReference type="AlphaFoldDB" id="A0A7W9YFW9"/>
<name>A0A7W9YFW9_9ACTN</name>
<gene>
    <name evidence="3" type="ORF">HNR23_001489</name>
</gene>
<organism evidence="3 4">
    <name type="scientific">Nocardiopsis mwathae</name>
    <dbReference type="NCBI Taxonomy" id="1472723"/>
    <lineage>
        <taxon>Bacteria</taxon>
        <taxon>Bacillati</taxon>
        <taxon>Actinomycetota</taxon>
        <taxon>Actinomycetes</taxon>
        <taxon>Streptosporangiales</taxon>
        <taxon>Nocardiopsidaceae</taxon>
        <taxon>Nocardiopsis</taxon>
    </lineage>
</organism>
<evidence type="ECO:0000256" key="1">
    <source>
        <dbReference type="SAM" id="MobiDB-lite"/>
    </source>
</evidence>
<reference evidence="3 4" key="1">
    <citation type="submission" date="2020-08" db="EMBL/GenBank/DDBJ databases">
        <title>Sequencing the genomes of 1000 actinobacteria strains.</title>
        <authorList>
            <person name="Klenk H.-P."/>
        </authorList>
    </citation>
    <scope>NUCLEOTIDE SEQUENCE [LARGE SCALE GENOMIC DNA]</scope>
    <source>
        <strain evidence="3 4">DSM 46659</strain>
    </source>
</reference>
<sequence>MAHATNYPVRVEGELGPVTRWMWLVKWILAIPHWIVLFFLRIAFAILTVIAFFAILITARYPRSIFTFNVGVLRWRWRVNFYTYWALGTDRYPPFTLAEVDDYPAKFSVDYPERLSRGLVLIKWWLLVIPHLIVIGFFTGIAVWTTRDGEAGWVWKSEDMPAVWTDDYGKYVAVPGLIFVLVAFAAIALLFAGRYPRGIFDFVLGMNRWLLRVLAYRSLMTDRYPPFRMEPGGRDPGRPARPTTPPAEGGDEGGDEMPVSGGGTA</sequence>
<keyword evidence="2" id="KW-1133">Transmembrane helix</keyword>
<evidence type="ECO:0000313" key="3">
    <source>
        <dbReference type="EMBL" id="MBB6171429.1"/>
    </source>
</evidence>
<protein>
    <recommendedName>
        <fullName evidence="5">DUF4389 domain-containing protein</fullName>
    </recommendedName>
</protein>
<keyword evidence="2" id="KW-0472">Membrane</keyword>
<evidence type="ECO:0000256" key="2">
    <source>
        <dbReference type="SAM" id="Phobius"/>
    </source>
</evidence>
<keyword evidence="4" id="KW-1185">Reference proteome</keyword>
<dbReference type="Pfam" id="PF14333">
    <property type="entry name" value="DUF4389"/>
    <property type="match status" value="2"/>
</dbReference>
<dbReference type="RefSeq" id="WP_184074698.1">
    <property type="nucleotide sequence ID" value="NZ_JACHDS010000001.1"/>
</dbReference>
<feature type="transmembrane region" description="Helical" evidence="2">
    <location>
        <begin position="171"/>
        <end position="192"/>
    </location>
</feature>